<keyword evidence="1" id="KW-1133">Transmembrane helix</keyword>
<accession>A0A423U5W0</accession>
<name>A0A423U5W0_PENVA</name>
<organism evidence="2 3">
    <name type="scientific">Penaeus vannamei</name>
    <name type="common">Whiteleg shrimp</name>
    <name type="synonym">Litopenaeus vannamei</name>
    <dbReference type="NCBI Taxonomy" id="6689"/>
    <lineage>
        <taxon>Eukaryota</taxon>
        <taxon>Metazoa</taxon>
        <taxon>Ecdysozoa</taxon>
        <taxon>Arthropoda</taxon>
        <taxon>Crustacea</taxon>
        <taxon>Multicrustacea</taxon>
        <taxon>Malacostraca</taxon>
        <taxon>Eumalacostraca</taxon>
        <taxon>Eucarida</taxon>
        <taxon>Decapoda</taxon>
        <taxon>Dendrobranchiata</taxon>
        <taxon>Penaeoidea</taxon>
        <taxon>Penaeidae</taxon>
        <taxon>Penaeus</taxon>
    </lineage>
</organism>
<dbReference type="Proteomes" id="UP000283509">
    <property type="component" value="Unassembled WGS sequence"/>
</dbReference>
<gene>
    <name evidence="2" type="ORF">C7M84_022736</name>
</gene>
<evidence type="ECO:0000256" key="1">
    <source>
        <dbReference type="SAM" id="Phobius"/>
    </source>
</evidence>
<evidence type="ECO:0000313" key="2">
    <source>
        <dbReference type="EMBL" id="ROT84072.1"/>
    </source>
</evidence>
<dbReference type="EMBL" id="QCYY01000597">
    <property type="protein sequence ID" value="ROT84072.1"/>
    <property type="molecule type" value="Genomic_DNA"/>
</dbReference>
<reference evidence="2 3" key="2">
    <citation type="submission" date="2019-01" db="EMBL/GenBank/DDBJ databases">
        <title>The decoding of complex shrimp genome reveals the adaptation for benthos swimmer, frequently molting mechanism and breeding impact on genome.</title>
        <authorList>
            <person name="Sun Y."/>
            <person name="Gao Y."/>
            <person name="Yu Y."/>
        </authorList>
    </citation>
    <scope>NUCLEOTIDE SEQUENCE [LARGE SCALE GENOMIC DNA]</scope>
    <source>
        <tissue evidence="2">Muscle</tissue>
    </source>
</reference>
<evidence type="ECO:0000313" key="3">
    <source>
        <dbReference type="Proteomes" id="UP000283509"/>
    </source>
</evidence>
<dbReference type="AlphaFoldDB" id="A0A423U5W0"/>
<protein>
    <submittedName>
        <fullName evidence="2">Uncharacterized protein</fullName>
    </submittedName>
</protein>
<keyword evidence="3" id="KW-1185">Reference proteome</keyword>
<keyword evidence="1" id="KW-0472">Membrane</keyword>
<comment type="caution">
    <text evidence="2">The sequence shown here is derived from an EMBL/GenBank/DDBJ whole genome shotgun (WGS) entry which is preliminary data.</text>
</comment>
<reference evidence="2 3" key="1">
    <citation type="submission" date="2018-04" db="EMBL/GenBank/DDBJ databases">
        <authorList>
            <person name="Zhang X."/>
            <person name="Yuan J."/>
            <person name="Li F."/>
            <person name="Xiang J."/>
        </authorList>
    </citation>
    <scope>NUCLEOTIDE SEQUENCE [LARGE SCALE GENOMIC DNA]</scope>
    <source>
        <tissue evidence="2">Muscle</tissue>
    </source>
</reference>
<feature type="transmembrane region" description="Helical" evidence="1">
    <location>
        <begin position="843"/>
        <end position="862"/>
    </location>
</feature>
<keyword evidence="1" id="KW-0812">Transmembrane</keyword>
<sequence length="863" mass="96032">MLVSFPSILSPNTVLPQFCPVVGSLRSWSRFCTIQTLRSLIRVLSPAACIGVASFLSQTIIILFSRFCILVSRPSSRCRKLPPNISLFYPILICLPPLLLHNAPSNTPLPPMSATPDSVPRVSLFPSIALHSHLHIGIRLVPHFLLLLQRSLSHINCSSYYSPFLPFIALEPFGARAVSSSFPFHSSRTASLCVPRSPSSSLLPSLSMSQYDSRLPQYPVPRLSRFRFTFPPTRSSQLLFLVLLLSFQFSHQSPLFPQFVSLFSFPSIPLPEPPSQFCSSSLSLSFHSSTNSLFPNSAPRLSPFLPFPPTPSSPILFPRSLSFPSILSNSVFPQFCSSSLSFLPFSPTSSSPILLPLVFSLLLPFSPTPLPQFCSSSLPFLPFSPTPSSPILFLALLPFPSILSNSPSPNSLVPRSLSLFHSPPPPLPHCLVLVLVRSFILSNPLLPILFSRSLSLSFIHLQLLLSQSVPVSLRSFIHGDPTTPLVPNSYLPRLFAFPLPSLQLPILHQLVLVSLFPSILSKRTSSPILLPRLYSFLAFYCNPFQFCSSLFLSSLRSSFHSSFPPICSSSLSLLPFSPLPLMPQFCSLRLSPFASSLTTPSIPHILLFDLSPFLPFCGSNSLFPKFCCLRLFSFLHIRIRTPLSHDRLLCARHLSFFILLHPPLPQFLFLRSLSFPYIPFLSNSALPQSVSSSLFPHSLQLPHSPFCYPSLSFFHFLSQLLFLNSVSSSLSFPSINYSNSPLPQILFPHVFELRSLPYPSNSSPPICCSFVSLLFFISLDRLPLPRQLCFTSCSSFPFHSLHVPSFAEFWLPRLSPFVILSHSRVPQFLVSVSSLSSFHSLQLLFPILFLVSLLSFILVHSFD</sequence>
<proteinExistence type="predicted"/>